<keyword evidence="2" id="KW-0255">Endonuclease</keyword>
<feature type="domain" description="GIY-YIG" evidence="1">
    <location>
        <begin position="1"/>
        <end position="79"/>
    </location>
</feature>
<name>A0A4R6TQ49_9FLAO</name>
<reference evidence="2 3" key="1">
    <citation type="submission" date="2019-03" db="EMBL/GenBank/DDBJ databases">
        <title>Genomic Encyclopedia of Archaeal and Bacterial Type Strains, Phase II (KMG-II): from individual species to whole genera.</title>
        <authorList>
            <person name="Goeker M."/>
        </authorList>
    </citation>
    <scope>NUCLEOTIDE SEQUENCE [LARGE SCALE GENOMIC DNA]</scope>
    <source>
        <strain evidence="2 3">DSM 18435</strain>
    </source>
</reference>
<protein>
    <submittedName>
        <fullName evidence="2">Putative endonuclease</fullName>
    </submittedName>
</protein>
<dbReference type="SUPFAM" id="SSF82771">
    <property type="entry name" value="GIY-YIG endonuclease"/>
    <property type="match status" value="1"/>
</dbReference>
<keyword evidence="2" id="KW-0378">Hydrolase</keyword>
<dbReference type="PROSITE" id="PS50164">
    <property type="entry name" value="GIY_YIG"/>
    <property type="match status" value="1"/>
</dbReference>
<comment type="caution">
    <text evidence="2">The sequence shown here is derived from an EMBL/GenBank/DDBJ whole genome shotgun (WGS) entry which is preliminary data.</text>
</comment>
<evidence type="ECO:0000313" key="2">
    <source>
        <dbReference type="EMBL" id="TDQ32566.1"/>
    </source>
</evidence>
<proteinExistence type="predicted"/>
<dbReference type="GO" id="GO:0004519">
    <property type="term" value="F:endonuclease activity"/>
    <property type="evidence" value="ECO:0007669"/>
    <property type="project" value="UniProtKB-KW"/>
</dbReference>
<dbReference type="InterPro" id="IPR000305">
    <property type="entry name" value="GIY-YIG_endonuc"/>
</dbReference>
<dbReference type="InterPro" id="IPR035901">
    <property type="entry name" value="GIY-YIG_endonuc_sf"/>
</dbReference>
<dbReference type="Pfam" id="PF01541">
    <property type="entry name" value="GIY-YIG"/>
    <property type="match status" value="1"/>
</dbReference>
<dbReference type="RefSeq" id="WP_394346156.1">
    <property type="nucleotide sequence ID" value="NZ_SNYI01000001.1"/>
</dbReference>
<evidence type="ECO:0000259" key="1">
    <source>
        <dbReference type="PROSITE" id="PS50164"/>
    </source>
</evidence>
<dbReference type="AlphaFoldDB" id="A0A4R6TQ49"/>
<dbReference type="Proteomes" id="UP000295468">
    <property type="component" value="Unassembled WGS sequence"/>
</dbReference>
<keyword evidence="3" id="KW-1185">Reference proteome</keyword>
<dbReference type="Gene3D" id="3.40.1440.10">
    <property type="entry name" value="GIY-YIG endonuclease"/>
    <property type="match status" value="1"/>
</dbReference>
<sequence length="102" mass="12139">MIFYIYILYSETSDKYYVGSSQDPWNRLVQHNQTSLTTFTSKYRPWILKAVFRTNLGRGDTQILERFIKRQKSRTLLAKMIDPDFILVGRLAKLVRVPHLRD</sequence>
<gene>
    <name evidence="2" type="ORF">CLV82_0398</name>
</gene>
<evidence type="ECO:0000313" key="3">
    <source>
        <dbReference type="Proteomes" id="UP000295468"/>
    </source>
</evidence>
<accession>A0A4R6TQ49</accession>
<dbReference type="EMBL" id="SNYI01000001">
    <property type="protein sequence ID" value="TDQ32566.1"/>
    <property type="molecule type" value="Genomic_DNA"/>
</dbReference>
<organism evidence="2 3">
    <name type="scientific">Zeaxanthinibacter enoshimensis</name>
    <dbReference type="NCBI Taxonomy" id="392009"/>
    <lineage>
        <taxon>Bacteria</taxon>
        <taxon>Pseudomonadati</taxon>
        <taxon>Bacteroidota</taxon>
        <taxon>Flavobacteriia</taxon>
        <taxon>Flavobacteriales</taxon>
        <taxon>Flavobacteriaceae</taxon>
        <taxon>Zeaxanthinibacter</taxon>
    </lineage>
</organism>
<keyword evidence="2" id="KW-0540">Nuclease</keyword>